<keyword evidence="3" id="KW-0378">Hydrolase</keyword>
<dbReference type="Proteomes" id="UP000012039">
    <property type="component" value="Segment"/>
</dbReference>
<proteinExistence type="inferred from homology"/>
<dbReference type="EMBL" id="HQ634174">
    <property type="protein sequence ID" value="AGH26119.1"/>
    <property type="molecule type" value="Genomic_DNA"/>
</dbReference>
<dbReference type="PRINTS" id="PR00723">
    <property type="entry name" value="SUBTILISIN"/>
</dbReference>
<dbReference type="InterPro" id="IPR023828">
    <property type="entry name" value="Peptidase_S8_Ser-AS"/>
</dbReference>
<dbReference type="SMART" id="SM00409">
    <property type="entry name" value="IG"/>
    <property type="match status" value="5"/>
</dbReference>
<feature type="domain" description="Immunoglobulin" evidence="6">
    <location>
        <begin position="1016"/>
        <end position="1109"/>
    </location>
</feature>
<dbReference type="Gene3D" id="2.60.40.420">
    <property type="entry name" value="Cupredoxins - blue copper proteins"/>
    <property type="match status" value="1"/>
</dbReference>
<dbReference type="InterPro" id="IPR036852">
    <property type="entry name" value="Peptidase_S8/S53_dom_sf"/>
</dbReference>
<dbReference type="InterPro" id="IPR050131">
    <property type="entry name" value="Peptidase_S8_subtilisin-like"/>
</dbReference>
<evidence type="ECO:0000256" key="3">
    <source>
        <dbReference type="ARBA" id="ARBA00022801"/>
    </source>
</evidence>
<protein>
    <recommendedName>
        <fullName evidence="6">Immunoglobulin domain-containing protein</fullName>
    </recommendedName>
</protein>
<dbReference type="GO" id="GO:0004252">
    <property type="term" value="F:serine-type endopeptidase activity"/>
    <property type="evidence" value="ECO:0007669"/>
    <property type="project" value="InterPro"/>
</dbReference>
<organism evidence="7 8">
    <name type="scientific">Prochlorococcus phage MED4-213</name>
    <dbReference type="NCBI Taxonomy" id="889956"/>
    <lineage>
        <taxon>Viruses</taxon>
        <taxon>Duplodnaviria</taxon>
        <taxon>Heunggongvirae</taxon>
        <taxon>Uroviricota</taxon>
        <taxon>Caudoviricetes</taxon>
        <taxon>Eurybiavirus</taxon>
        <taxon>Eurybiavirus MED4213</taxon>
    </lineage>
</organism>
<dbReference type="Gene3D" id="3.40.50.200">
    <property type="entry name" value="Peptidase S8/S53 domain"/>
    <property type="match status" value="1"/>
</dbReference>
<dbReference type="SUPFAM" id="SSF49503">
    <property type="entry name" value="Cupredoxins"/>
    <property type="match status" value="1"/>
</dbReference>
<dbReference type="InterPro" id="IPR013783">
    <property type="entry name" value="Ig-like_fold"/>
</dbReference>
<feature type="domain" description="Immunoglobulin" evidence="6">
    <location>
        <begin position="1447"/>
        <end position="1534"/>
    </location>
</feature>
<dbReference type="PANTHER" id="PTHR43806:SF11">
    <property type="entry name" value="CEREVISIN-RELATED"/>
    <property type="match status" value="1"/>
</dbReference>
<evidence type="ECO:0000256" key="5">
    <source>
        <dbReference type="SAM" id="MobiDB-lite"/>
    </source>
</evidence>
<name>M4QD42_9CAUD</name>
<feature type="domain" description="Immunoglobulin" evidence="6">
    <location>
        <begin position="1316"/>
        <end position="1438"/>
    </location>
</feature>
<sequence length="1840" mass="193330">MKKVIVRISDNYSIDSATTEILKLYSYLSFKEAFRSFQIITFECPTAYQSNVLNQLTALNVVKRATFDKEAYHTLPFVEDEVLAVETSGTPVYNSGVEGQATSNTRSLTTSGSGTIYVKVQNISGNNYYVFSQTQGGTYTRSSNQPGFLQGGTYTFDQSDSSNASHPFRFSETQDGIHTTGGTELTAGVTVTGTPGTDGQTVLTVGANTPSILYYYCTSHPKMGIWTNAGTNATSYRFGTVSIHDYWHLDRITKQDRQYLNRQFSQTTNAYGDGVDLYVIDTGVRGASRPTGNNAALHPELYDPDFVTDLNGTAEQQNYRVYQMSHYGGSYGSNNEDDDGHGTQCAILAAGRTAGIGTQCKIYAAKALSSSGSGSFSAILTAYQAVIDHNDSTDANYKGNNRPAVINFSVGPSIPSFNSPNIELNDSGTDSPVDEEMLDDIEGTIASQNNIIIVRSAGNGFEDSSGVGSGPLQTKTVAGARTAGYADNTNGGINNVDTNQNKITVGATEYNDRWAHFSNYGSGCTTVAPGKRILCPKYDWTANTPYTSTGNFEFINGTSFSAPIVAGIMVAWCSKNGYSLTTNNLPGLAKTFARTTGSAGDIRTGTHSNYPTNSIVDKKLIDNPYVTSATSAFLEVKFNPADSSHFLGNVGKKCQLRTTGSTAGAAQSTPTTYNITTTAPSSSFYNLSGDDRNGAVSGNNAGVGLYVGDTINFNLSGVSSIHPFYIRVSSGGANVSTPAATGQGSSGNNTVSWTPNTAGTYYYQCGVHGGMIGTITVSNAPSGSGGIIVGGIDVSQLSQSGWLTIQAESAVNNSITLLAPNNATAGTTGGGSNNYLALIDEASLTHESIDGVVSTGASLTSQTDAQEGSNTSSPVVYYPVDSGVDFNYAGTGATLTTARGMFFPYIDTSVTWTTSSGDFGTYANGASVNIDLGLSGQTFASEPTFETYTLSGDAIGASGLTFDTATGNLSGTVTSDYLDTTFNFTVTENVTQNARAYAFTTTGTGVLITITGQPTSGSIEAGSGGTVSFGPVSGISSDGSTILFQWEFSVNGGVGWATVTNGGGYSGATTNTLVVDDDYAKNTYQYRCKLETSTSVAPGYTNAVTLTVFRVISITTQPVNSQPIAPAAGSFTAIGSTLDGATITYQWEKSENGDGVTYSTLSGANTTIYTTGATTYDDDYGDYYQCRLNATGASEVISSAGRLFVQRTINITSQPTNITGAVGGTVSFGVAATTSDNDAGDITYQWQVSITDGASWSDVSEGTGGTTATYTTPTLTTAYDTYQYRCLLSAAGATTTPSNAATLQVETVAVVVSSQPSDATVDEGQTATFTTLGGVTMSPFGGNAATSSFEVDQFDTPTGGGGGGFEAQSQHEPSVTYQWEKSDNGGGSWNPIGAATNPSYTTGLTTYSDDHNDQYRCVISAVGAPSDATTNAVTLTVQRTFSINVQPVNATANEGATADFTVGTTTSSGTATYQWERSDDGGANYSPITGGTSATYTTPTLVFANDNADRYRAVASLVGAAASITSTHGELTVLRVISISTQPNSTAVIEGGTATFTIVASITSDIITYQWQISTDGTYQWQISTDGGLNWNNINSANGTSYTTPNTVYPTTPSEQFRCVLTNANATTVTSNAATLTVNESEFTSGPVSVTPVVDPDTNRTFSRQPIINTAPFVVEYANQTHFSTFWRIRRVVDNVTVYDTTQSFANGDTGNLTSLTVPSATLDFDTAYSVQVKFRDNNGLESAYSSAVNFTTPLVDQPEIQTIVPAFNPTINVDAIAMKAGYQHTSSDWQFSPANTFGTIVHQSLGNSTNLNSYTLPGAVNLASNTTYYVRIRFNINPT</sequence>
<dbReference type="GeneID" id="15010287"/>
<dbReference type="GO" id="GO:0006508">
    <property type="term" value="P:proteolysis"/>
    <property type="evidence" value="ECO:0007669"/>
    <property type="project" value="UniProtKB-KW"/>
</dbReference>
<feature type="domain" description="Immunoglobulin" evidence="6">
    <location>
        <begin position="1215"/>
        <end position="1306"/>
    </location>
</feature>
<dbReference type="KEGG" id="vg:15010287"/>
<dbReference type="GO" id="GO:0005615">
    <property type="term" value="C:extracellular space"/>
    <property type="evidence" value="ECO:0007669"/>
    <property type="project" value="TreeGrafter"/>
</dbReference>
<evidence type="ECO:0000259" key="6">
    <source>
        <dbReference type="SMART" id="SM00409"/>
    </source>
</evidence>
<reference evidence="7 8" key="1">
    <citation type="submission" date="2010-11" db="EMBL/GenBank/DDBJ databases">
        <title>The Genome Sequence of Cyanophage MED4-213.</title>
        <authorList>
            <consortium name="The Broad Institute Genome Sequencing Platform"/>
            <person name="Henn M.R."/>
            <person name="Sullivan M.S."/>
            <person name="Osburne M.S."/>
            <person name="Levin J."/>
            <person name="Malboeuf C."/>
            <person name="Casali M."/>
            <person name="Russ C."/>
            <person name="Lennon N."/>
            <person name="Chapman S.B."/>
            <person name="Erlich R."/>
            <person name="Young S.K."/>
            <person name="Yandava C."/>
            <person name="Zeng Q."/>
            <person name="Alvarado L."/>
            <person name="Anderson S."/>
            <person name="Berlin A."/>
            <person name="Chen Z."/>
            <person name="Freedman E."/>
            <person name="Gellesch M."/>
            <person name="Goldberg J."/>
            <person name="Green L."/>
            <person name="Griggs A."/>
            <person name="Gujja S."/>
            <person name="Heilman E.R."/>
            <person name="Heiman D."/>
            <person name="Hollinger A."/>
            <person name="Howarth C."/>
            <person name="Larson L."/>
            <person name="Mehta T."/>
            <person name="Pearson M."/>
            <person name="Roberts A."/>
            <person name="Ryan E."/>
            <person name="Saif S."/>
            <person name="Shea T."/>
            <person name="Shenoy N."/>
            <person name="Sisk P."/>
            <person name="Stolte C."/>
            <person name="Sykes S."/>
            <person name="White J."/>
            <person name="Yu Q."/>
            <person name="Coleman M.L."/>
            <person name="Huang K.H."/>
            <person name="Weigele P.R."/>
            <person name="DeFrancesco A.S."/>
            <person name="Kern S.E."/>
            <person name="Thompson L.R."/>
            <person name="Fu R."/>
            <person name="Hombeck B."/>
            <person name="Chisholm S.W."/>
            <person name="Haas B."/>
            <person name="Nusbaum C."/>
            <person name="Birren B."/>
        </authorList>
    </citation>
    <scope>NUCLEOTIDE SEQUENCE [LARGE SCALE GENOMIC DNA]</scope>
    <source>
        <strain evidence="7">MED4-213</strain>
    </source>
</reference>
<evidence type="ECO:0000256" key="1">
    <source>
        <dbReference type="ARBA" id="ARBA00011073"/>
    </source>
</evidence>
<accession>M4QD42</accession>
<evidence type="ECO:0000313" key="8">
    <source>
        <dbReference type="Proteomes" id="UP000012039"/>
    </source>
</evidence>
<dbReference type="RefSeq" id="YP_007673764.1">
    <property type="nucleotide sequence ID" value="NC_020845.1"/>
</dbReference>
<evidence type="ECO:0000313" key="7">
    <source>
        <dbReference type="EMBL" id="AGH26119.1"/>
    </source>
</evidence>
<dbReference type="PROSITE" id="PS51892">
    <property type="entry name" value="SUBTILASE"/>
    <property type="match status" value="1"/>
</dbReference>
<dbReference type="InterPro" id="IPR015500">
    <property type="entry name" value="Peptidase_S8_subtilisin-rel"/>
</dbReference>
<dbReference type="PANTHER" id="PTHR43806">
    <property type="entry name" value="PEPTIDASE S8"/>
    <property type="match status" value="1"/>
</dbReference>
<feature type="region of interest" description="Disordered" evidence="5">
    <location>
        <begin position="1355"/>
        <end position="1394"/>
    </location>
</feature>
<dbReference type="PROSITE" id="PS00138">
    <property type="entry name" value="SUBTILASE_SER"/>
    <property type="match status" value="1"/>
</dbReference>
<comment type="similarity">
    <text evidence="1">Belongs to the peptidase S8 family.</text>
</comment>
<keyword evidence="4" id="KW-0720">Serine protease</keyword>
<feature type="domain" description="Immunoglobulin" evidence="6">
    <location>
        <begin position="1543"/>
        <end position="1639"/>
    </location>
</feature>
<dbReference type="Gene3D" id="2.60.40.10">
    <property type="entry name" value="Immunoglobulins"/>
    <property type="match status" value="1"/>
</dbReference>
<dbReference type="SUPFAM" id="SSF52743">
    <property type="entry name" value="Subtilisin-like"/>
    <property type="match status" value="1"/>
</dbReference>
<keyword evidence="8" id="KW-1185">Reference proteome</keyword>
<dbReference type="InterPro" id="IPR003599">
    <property type="entry name" value="Ig_sub"/>
</dbReference>
<evidence type="ECO:0000256" key="2">
    <source>
        <dbReference type="ARBA" id="ARBA00022670"/>
    </source>
</evidence>
<feature type="compositionally biased region" description="Polar residues" evidence="5">
    <location>
        <begin position="1367"/>
        <end position="1379"/>
    </location>
</feature>
<dbReference type="InterPro" id="IPR008972">
    <property type="entry name" value="Cupredoxin"/>
</dbReference>
<keyword evidence="2" id="KW-0645">Protease</keyword>
<evidence type="ECO:0000256" key="4">
    <source>
        <dbReference type="ARBA" id="ARBA00022825"/>
    </source>
</evidence>
<gene>
    <name evidence="7" type="ORF">CPMG_00018</name>
</gene>